<dbReference type="PANTHER" id="PTHR13366:SF0">
    <property type="entry name" value="HEAT REPEAT-CONTAINING PROTEIN 6"/>
    <property type="match status" value="1"/>
</dbReference>
<proteinExistence type="predicted"/>
<keyword evidence="3" id="KW-1185">Reference proteome</keyword>
<dbReference type="Pfam" id="PF02985">
    <property type="entry name" value="HEAT"/>
    <property type="match status" value="1"/>
</dbReference>
<dbReference type="EMBL" id="JAFNEN010003962">
    <property type="protein sequence ID" value="KAG8171452.1"/>
    <property type="molecule type" value="Genomic_DNA"/>
</dbReference>
<reference evidence="2 3" key="1">
    <citation type="journal article" date="2022" name="Nat. Ecol. Evol.">
        <title>A masculinizing supergene underlies an exaggerated male reproductive morph in a spider.</title>
        <authorList>
            <person name="Hendrickx F."/>
            <person name="De Corte Z."/>
            <person name="Sonet G."/>
            <person name="Van Belleghem S.M."/>
            <person name="Kostlbacher S."/>
            <person name="Vangestel C."/>
        </authorList>
    </citation>
    <scope>NUCLEOTIDE SEQUENCE [LARGE SCALE GENOMIC DNA]</scope>
    <source>
        <strain evidence="2">W744_W776</strain>
    </source>
</reference>
<protein>
    <recommendedName>
        <fullName evidence="4">HEAT repeat-containing protein 6</fullName>
    </recommendedName>
</protein>
<evidence type="ECO:0008006" key="4">
    <source>
        <dbReference type="Google" id="ProtNLM"/>
    </source>
</evidence>
<dbReference type="SUPFAM" id="SSF48371">
    <property type="entry name" value="ARM repeat"/>
    <property type="match status" value="1"/>
</dbReference>
<comment type="caution">
    <text evidence="2">The sequence shown here is derived from an EMBL/GenBank/DDBJ whole genome shotgun (WGS) entry which is preliminary data.</text>
</comment>
<sequence>MEGKGMPFYDLEMSALWTNILKGPIIQCLTNEDLKTLQSVCCDCLSTLPAEDFELIPPRQQILYVTILLGLADDSNPNVRGAAIRCLGLFCVFPSLTQDPSFLNDVAVILIKAVEDSNISVRLKASWSLGNLSDALFLNRDQLGKEISPQFFHSVGMACVKFLKDNDRVKANAVRALGNFLNYIPKEFIDLPMMQEFINESCQVLKSALRATFMKVCWNSCYAVRNMMKNVYLIEQGKIDLEDLLNCLLKVLKSPNFKVRISASQALTSLTSRALYGSLYAIIWQNFVSALRSISADVNFKEVKHQENLRYQLCFSLCQLTVLITLEDVSLIAQSILESREILLTSMWKFGSQSTEEKNVVVSTAVEKLIFLKKEDTSSDIESILTTLLDIFNQSIIAFYEKTDTDFVEKLNL</sequence>
<organism evidence="2 3">
    <name type="scientific">Oedothorax gibbosus</name>
    <dbReference type="NCBI Taxonomy" id="931172"/>
    <lineage>
        <taxon>Eukaryota</taxon>
        <taxon>Metazoa</taxon>
        <taxon>Ecdysozoa</taxon>
        <taxon>Arthropoda</taxon>
        <taxon>Chelicerata</taxon>
        <taxon>Arachnida</taxon>
        <taxon>Araneae</taxon>
        <taxon>Araneomorphae</taxon>
        <taxon>Entelegynae</taxon>
        <taxon>Araneoidea</taxon>
        <taxon>Linyphiidae</taxon>
        <taxon>Erigoninae</taxon>
        <taxon>Oedothorax</taxon>
    </lineage>
</organism>
<dbReference type="PANTHER" id="PTHR13366">
    <property type="entry name" value="MALARIA ANTIGEN-RELATED"/>
    <property type="match status" value="1"/>
</dbReference>
<dbReference type="Proteomes" id="UP000827092">
    <property type="component" value="Unassembled WGS sequence"/>
</dbReference>
<gene>
    <name evidence="2" type="ORF">JTE90_020949</name>
</gene>
<dbReference type="InterPro" id="IPR016024">
    <property type="entry name" value="ARM-type_fold"/>
</dbReference>
<dbReference type="InterPro" id="IPR011989">
    <property type="entry name" value="ARM-like"/>
</dbReference>
<dbReference type="Gene3D" id="1.25.10.10">
    <property type="entry name" value="Leucine-rich Repeat Variant"/>
    <property type="match status" value="2"/>
</dbReference>
<dbReference type="InterPro" id="IPR052107">
    <property type="entry name" value="HEAT6"/>
</dbReference>
<evidence type="ECO:0000256" key="1">
    <source>
        <dbReference type="ARBA" id="ARBA00022737"/>
    </source>
</evidence>
<evidence type="ECO:0000313" key="2">
    <source>
        <dbReference type="EMBL" id="KAG8171452.1"/>
    </source>
</evidence>
<dbReference type="AlphaFoldDB" id="A0AAV6TI64"/>
<accession>A0AAV6TI64</accession>
<evidence type="ECO:0000313" key="3">
    <source>
        <dbReference type="Proteomes" id="UP000827092"/>
    </source>
</evidence>
<keyword evidence="1" id="KW-0677">Repeat</keyword>
<dbReference type="InterPro" id="IPR000357">
    <property type="entry name" value="HEAT"/>
</dbReference>
<name>A0AAV6TI64_9ARAC</name>